<sequence>MGLAQTSRDFVATPVLSVKGLITPILLATAQLVSSGAFFQQVIDHVKDIETNCRRAYGGNNKNVRRSSSFNGTLSKGRGFSVSVILLGTIDQFRQRFRRQSGVTWDKSLETLVLDLLAVLGI</sequence>
<organism evidence="1 2">
    <name type="scientific">Datura stramonium</name>
    <name type="common">Jimsonweed</name>
    <name type="synonym">Common thornapple</name>
    <dbReference type="NCBI Taxonomy" id="4076"/>
    <lineage>
        <taxon>Eukaryota</taxon>
        <taxon>Viridiplantae</taxon>
        <taxon>Streptophyta</taxon>
        <taxon>Embryophyta</taxon>
        <taxon>Tracheophyta</taxon>
        <taxon>Spermatophyta</taxon>
        <taxon>Magnoliopsida</taxon>
        <taxon>eudicotyledons</taxon>
        <taxon>Gunneridae</taxon>
        <taxon>Pentapetalae</taxon>
        <taxon>asterids</taxon>
        <taxon>lamiids</taxon>
        <taxon>Solanales</taxon>
        <taxon>Solanaceae</taxon>
        <taxon>Solanoideae</taxon>
        <taxon>Datureae</taxon>
        <taxon>Datura</taxon>
    </lineage>
</organism>
<comment type="caution">
    <text evidence="1">The sequence shown here is derived from an EMBL/GenBank/DDBJ whole genome shotgun (WGS) entry which is preliminary data.</text>
</comment>
<gene>
    <name evidence="1" type="ORF">HAX54_047208</name>
</gene>
<protein>
    <submittedName>
        <fullName evidence="1">Uncharacterized protein</fullName>
    </submittedName>
</protein>
<reference evidence="1 2" key="1">
    <citation type="journal article" date="2021" name="BMC Genomics">
        <title>Datura genome reveals duplications of psychoactive alkaloid biosynthetic genes and high mutation rate following tissue culture.</title>
        <authorList>
            <person name="Rajewski A."/>
            <person name="Carter-House D."/>
            <person name="Stajich J."/>
            <person name="Litt A."/>
        </authorList>
    </citation>
    <scope>NUCLEOTIDE SEQUENCE [LARGE SCALE GENOMIC DNA]</scope>
    <source>
        <strain evidence="1">AR-01</strain>
    </source>
</reference>
<name>A0ABS8SSP4_DATST</name>
<dbReference type="Proteomes" id="UP000823775">
    <property type="component" value="Unassembled WGS sequence"/>
</dbReference>
<accession>A0ABS8SSP4</accession>
<keyword evidence="2" id="KW-1185">Reference proteome</keyword>
<evidence type="ECO:0000313" key="2">
    <source>
        <dbReference type="Proteomes" id="UP000823775"/>
    </source>
</evidence>
<evidence type="ECO:0000313" key="1">
    <source>
        <dbReference type="EMBL" id="MCD7461835.1"/>
    </source>
</evidence>
<dbReference type="EMBL" id="JACEIK010000758">
    <property type="protein sequence ID" value="MCD7461835.1"/>
    <property type="molecule type" value="Genomic_DNA"/>
</dbReference>
<proteinExistence type="predicted"/>